<evidence type="ECO:0000313" key="8">
    <source>
        <dbReference type="EMBL" id="MBW4659101.1"/>
    </source>
</evidence>
<dbReference type="HAMAP" id="MF_01080">
    <property type="entry name" value="TruB_bact"/>
    <property type="match status" value="1"/>
</dbReference>
<dbReference type="InterPro" id="IPR002501">
    <property type="entry name" value="PsdUridine_synth_N"/>
</dbReference>
<keyword evidence="4 5" id="KW-0413">Isomerase</keyword>
<sequence length="303" mass="33419">MNGFLNLNKPAGLTSHDCVARVRRLLKMKRVGHGGTLDPAATGVLPIALGKATRLLQYLQHDKAYRGTVRFGIRTATDDLEGEVLTSRPAPTLTLSRVQPYLPKFVGQIQQIPPSYSAIQIGGRRLYELARAGETIEAPVRSVEVYSLEALEWRSGDFPELDLAIACGAGTYIRAIARDLGELMETGGTLAALTRTHSNGFTLENSLTLDALEVQIQSNQFVPISPQVALHWEAIVLSEPLAKRWSQGRRIDFAEIQTNSLRSCGTDLSAFYQVQHEDGRFLGMGEAVRHAEEEMLIPKLVWD</sequence>
<dbReference type="EMBL" id="JAHHHD010000009">
    <property type="protein sequence ID" value="MBW4659101.1"/>
    <property type="molecule type" value="Genomic_DNA"/>
</dbReference>
<evidence type="ECO:0000313" key="9">
    <source>
        <dbReference type="Proteomes" id="UP000757435"/>
    </source>
</evidence>
<reference evidence="8" key="2">
    <citation type="journal article" date="2022" name="Microbiol. Resour. Announc.">
        <title>Metagenome Sequencing to Explore Phylogenomics of Terrestrial Cyanobacteria.</title>
        <authorList>
            <person name="Ward R.D."/>
            <person name="Stajich J.E."/>
            <person name="Johansen J.R."/>
            <person name="Huntemann M."/>
            <person name="Clum A."/>
            <person name="Foster B."/>
            <person name="Foster B."/>
            <person name="Roux S."/>
            <person name="Palaniappan K."/>
            <person name="Varghese N."/>
            <person name="Mukherjee S."/>
            <person name="Reddy T.B.K."/>
            <person name="Daum C."/>
            <person name="Copeland A."/>
            <person name="Chen I.A."/>
            <person name="Ivanova N.N."/>
            <person name="Kyrpides N.C."/>
            <person name="Shapiro N."/>
            <person name="Eloe-Fadrosh E.A."/>
            <person name="Pietrasiak N."/>
        </authorList>
    </citation>
    <scope>NUCLEOTIDE SEQUENCE</scope>
    <source>
        <strain evidence="8">UHER 2000/2452</strain>
    </source>
</reference>
<dbReference type="Gene3D" id="3.30.2350.10">
    <property type="entry name" value="Pseudouridine synthase"/>
    <property type="match status" value="1"/>
</dbReference>
<gene>
    <name evidence="5 8" type="primary">truB</name>
    <name evidence="8" type="ORF">KME15_10535</name>
</gene>
<comment type="function">
    <text evidence="5">Responsible for synthesis of pseudouridine from uracil-55 in the psi GC loop of transfer RNAs.</text>
</comment>
<name>A0A951QC23_9CYAN</name>
<dbReference type="GO" id="GO:0160148">
    <property type="term" value="F:tRNA pseudouridine(55) synthase activity"/>
    <property type="evidence" value="ECO:0007669"/>
    <property type="project" value="UniProtKB-EC"/>
</dbReference>
<feature type="domain" description="tRNA pseudouridine synthase II TruB subfamily 1 C-terminal" evidence="7">
    <location>
        <begin position="235"/>
        <end position="288"/>
    </location>
</feature>
<evidence type="ECO:0000256" key="5">
    <source>
        <dbReference type="HAMAP-Rule" id="MF_01080"/>
    </source>
</evidence>
<dbReference type="GO" id="GO:0003723">
    <property type="term" value="F:RNA binding"/>
    <property type="evidence" value="ECO:0007669"/>
    <property type="project" value="InterPro"/>
</dbReference>
<feature type="domain" description="Pseudouridine synthase II N-terminal" evidence="6">
    <location>
        <begin position="23"/>
        <end position="173"/>
    </location>
</feature>
<dbReference type="CDD" id="cd02573">
    <property type="entry name" value="PseudoU_synth_EcTruB"/>
    <property type="match status" value="1"/>
</dbReference>
<evidence type="ECO:0000259" key="7">
    <source>
        <dbReference type="Pfam" id="PF09157"/>
    </source>
</evidence>
<dbReference type="PANTHER" id="PTHR13767">
    <property type="entry name" value="TRNA-PSEUDOURIDINE SYNTHASE"/>
    <property type="match status" value="1"/>
</dbReference>
<reference evidence="8" key="1">
    <citation type="submission" date="2021-05" db="EMBL/GenBank/DDBJ databases">
        <authorList>
            <person name="Pietrasiak N."/>
            <person name="Ward R."/>
            <person name="Stajich J.E."/>
            <person name="Kurbessoian T."/>
        </authorList>
    </citation>
    <scope>NUCLEOTIDE SEQUENCE</scope>
    <source>
        <strain evidence="8">UHER 2000/2452</strain>
    </source>
</reference>
<comment type="caution">
    <text evidence="8">The sequence shown here is derived from an EMBL/GenBank/DDBJ whole genome shotgun (WGS) entry which is preliminary data.</text>
</comment>
<evidence type="ECO:0000256" key="1">
    <source>
        <dbReference type="ARBA" id="ARBA00000385"/>
    </source>
</evidence>
<accession>A0A951QC23</accession>
<dbReference type="AlphaFoldDB" id="A0A951QC23"/>
<dbReference type="Proteomes" id="UP000757435">
    <property type="component" value="Unassembled WGS sequence"/>
</dbReference>
<dbReference type="InterPro" id="IPR015240">
    <property type="entry name" value="tRNA_sdUridine_synth_fam1_C"/>
</dbReference>
<dbReference type="InterPro" id="IPR020103">
    <property type="entry name" value="PsdUridine_synth_cat_dom_sf"/>
</dbReference>
<dbReference type="GO" id="GO:0031119">
    <property type="term" value="P:tRNA pseudouridine synthesis"/>
    <property type="evidence" value="ECO:0007669"/>
    <property type="project" value="UniProtKB-UniRule"/>
</dbReference>
<proteinExistence type="inferred from homology"/>
<dbReference type="NCBIfam" id="TIGR00431">
    <property type="entry name" value="TruB"/>
    <property type="match status" value="1"/>
</dbReference>
<dbReference type="Pfam" id="PF01509">
    <property type="entry name" value="TruB_N"/>
    <property type="match status" value="1"/>
</dbReference>
<evidence type="ECO:0000259" key="6">
    <source>
        <dbReference type="Pfam" id="PF01509"/>
    </source>
</evidence>
<protein>
    <recommendedName>
        <fullName evidence="5">tRNA pseudouridine synthase B</fullName>
        <ecNumber evidence="5">5.4.99.25</ecNumber>
    </recommendedName>
    <alternativeName>
        <fullName evidence="5">tRNA pseudouridine(55) synthase</fullName>
        <shortName evidence="5">Psi55 synthase</shortName>
    </alternativeName>
    <alternativeName>
        <fullName evidence="5">tRNA pseudouridylate synthase</fullName>
    </alternativeName>
    <alternativeName>
        <fullName evidence="5">tRNA-uridine isomerase</fullName>
    </alternativeName>
</protein>
<evidence type="ECO:0000256" key="3">
    <source>
        <dbReference type="ARBA" id="ARBA00022694"/>
    </source>
</evidence>
<evidence type="ECO:0000256" key="2">
    <source>
        <dbReference type="ARBA" id="ARBA00005642"/>
    </source>
</evidence>
<organism evidence="8 9">
    <name type="scientific">Drouetiella hepatica Uher 2000/2452</name>
    <dbReference type="NCBI Taxonomy" id="904376"/>
    <lineage>
        <taxon>Bacteria</taxon>
        <taxon>Bacillati</taxon>
        <taxon>Cyanobacteriota</taxon>
        <taxon>Cyanophyceae</taxon>
        <taxon>Oculatellales</taxon>
        <taxon>Oculatellaceae</taxon>
        <taxon>Drouetiella</taxon>
    </lineage>
</organism>
<evidence type="ECO:0000256" key="4">
    <source>
        <dbReference type="ARBA" id="ARBA00023235"/>
    </source>
</evidence>
<dbReference type="PANTHER" id="PTHR13767:SF2">
    <property type="entry name" value="PSEUDOURIDYLATE SYNTHASE TRUB1"/>
    <property type="match status" value="1"/>
</dbReference>
<dbReference type="GO" id="GO:1990481">
    <property type="term" value="P:mRNA pseudouridine synthesis"/>
    <property type="evidence" value="ECO:0007669"/>
    <property type="project" value="TreeGrafter"/>
</dbReference>
<dbReference type="Pfam" id="PF09157">
    <property type="entry name" value="TruB-C_2"/>
    <property type="match status" value="1"/>
</dbReference>
<comment type="catalytic activity">
    <reaction evidence="1 5">
        <text>uridine(55) in tRNA = pseudouridine(55) in tRNA</text>
        <dbReference type="Rhea" id="RHEA:42532"/>
        <dbReference type="Rhea" id="RHEA-COMP:10101"/>
        <dbReference type="Rhea" id="RHEA-COMP:10102"/>
        <dbReference type="ChEBI" id="CHEBI:65314"/>
        <dbReference type="ChEBI" id="CHEBI:65315"/>
        <dbReference type="EC" id="5.4.99.25"/>
    </reaction>
</comment>
<dbReference type="EC" id="5.4.99.25" evidence="5"/>
<dbReference type="InterPro" id="IPR014780">
    <property type="entry name" value="tRNA_psdUridine_synth_TruB"/>
</dbReference>
<dbReference type="SUPFAM" id="SSF55120">
    <property type="entry name" value="Pseudouridine synthase"/>
    <property type="match status" value="1"/>
</dbReference>
<feature type="active site" description="Nucleophile" evidence="5">
    <location>
        <position position="38"/>
    </location>
</feature>
<keyword evidence="3 5" id="KW-0819">tRNA processing</keyword>
<comment type="similarity">
    <text evidence="2 5">Belongs to the pseudouridine synthase TruB family. Type 1 subfamily.</text>
</comment>